<dbReference type="GO" id="GO:0007052">
    <property type="term" value="P:mitotic spindle organization"/>
    <property type="evidence" value="ECO:0007669"/>
    <property type="project" value="TreeGrafter"/>
</dbReference>
<feature type="compositionally biased region" description="Polar residues" evidence="2">
    <location>
        <begin position="63"/>
        <end position="83"/>
    </location>
</feature>
<dbReference type="Pfam" id="PF03359">
    <property type="entry name" value="GKAP"/>
    <property type="match status" value="1"/>
</dbReference>
<feature type="region of interest" description="Disordered" evidence="2">
    <location>
        <begin position="108"/>
        <end position="151"/>
    </location>
</feature>
<dbReference type="InterPro" id="IPR005026">
    <property type="entry name" value="SAPAP"/>
</dbReference>
<organism evidence="3 4">
    <name type="scientific">Brachionus plicatilis</name>
    <name type="common">Marine rotifer</name>
    <name type="synonym">Brachionus muelleri</name>
    <dbReference type="NCBI Taxonomy" id="10195"/>
    <lineage>
        <taxon>Eukaryota</taxon>
        <taxon>Metazoa</taxon>
        <taxon>Spiralia</taxon>
        <taxon>Gnathifera</taxon>
        <taxon>Rotifera</taxon>
        <taxon>Eurotatoria</taxon>
        <taxon>Monogononta</taxon>
        <taxon>Pseudotrocha</taxon>
        <taxon>Ploima</taxon>
        <taxon>Brachionidae</taxon>
        <taxon>Brachionus</taxon>
    </lineage>
</organism>
<evidence type="ECO:0000256" key="1">
    <source>
        <dbReference type="ARBA" id="ARBA00008839"/>
    </source>
</evidence>
<name>A0A3M7SKT9_BRAPC</name>
<feature type="region of interest" description="Disordered" evidence="2">
    <location>
        <begin position="464"/>
        <end position="484"/>
    </location>
</feature>
<feature type="compositionally biased region" description="Basic and acidic residues" evidence="2">
    <location>
        <begin position="46"/>
        <end position="62"/>
    </location>
</feature>
<sequence length="701" mass="77966">MSEHKDRKGLFNLLKSSNMGRTKPPSSSNSNTPVAKPPARTLLSNKIHDQRNFERKEQRDKLISQNRARTNSVLSSTGTRTKPSQPPNPNFHKNQILDVIKTRPVAKTATFRPTSSNISSKTKSNDSLSTTYSIDQSQTGANLSRSSTISSANRKKLLEEWRLKKQEEEKSKPKKPAFKAGASAQTSCKSSVPTSSTFDFALSVSGSGMSKPVSSAAKKTLPPSSVRTASSRPPLRSQSVRQTNSKEATKVSATKPKCKQTPINTTKPSSHKNTEPGKILCKPANFATELETITNKMNSSISLNGPKMDTLNETHLGAHPNHTSSPIKSKFSEEYFDLVEVDKRDVKYYRDLVRFSTDKLTNLAAQWTKENEAPEEFQGDVRSACGLAKLLIDERFSQFSELINQCEETMNVQTGLVVKCSDLQGFWDMVDVQIKDVGGKFAFLEKLKSNGYVKTADMVDIQPESVAPKEREENQEGSTGEQVVVEKKPKARTNKLAEFKAKMKAMKAQSAEIEIQIAEKSDVPKEEVAEEAREVQEPDQKSRRSVRKSLVVNDVVVEKKYNLRSRPSDLIKFDSPVMNNFGHGAEESDVLTSSVNFQSPVVAEKKSKKKSIYPVISEEGDDKENDDFFSLDDCPKVTWKTRPSIYPNAPTTPARQTPKRVSAIRESFAVASSPLLKLSFITAQSKRLSINSLNRIFDKLE</sequence>
<evidence type="ECO:0000313" key="3">
    <source>
        <dbReference type="EMBL" id="RNA36118.1"/>
    </source>
</evidence>
<dbReference type="GO" id="GO:0051382">
    <property type="term" value="P:kinetochore assembly"/>
    <property type="evidence" value="ECO:0007669"/>
    <property type="project" value="TreeGrafter"/>
</dbReference>
<dbReference type="GO" id="GO:0005737">
    <property type="term" value="C:cytoplasm"/>
    <property type="evidence" value="ECO:0007669"/>
    <property type="project" value="TreeGrafter"/>
</dbReference>
<reference evidence="3 4" key="1">
    <citation type="journal article" date="2018" name="Sci. Rep.">
        <title>Genomic signatures of local adaptation to the degree of environmental predictability in rotifers.</title>
        <authorList>
            <person name="Franch-Gras L."/>
            <person name="Hahn C."/>
            <person name="Garcia-Roger E.M."/>
            <person name="Carmona M.J."/>
            <person name="Serra M."/>
            <person name="Gomez A."/>
        </authorList>
    </citation>
    <scope>NUCLEOTIDE SEQUENCE [LARGE SCALE GENOMIC DNA]</scope>
    <source>
        <strain evidence="3">HYR1</strain>
    </source>
</reference>
<feature type="region of interest" description="Disordered" evidence="2">
    <location>
        <begin position="165"/>
        <end position="193"/>
    </location>
</feature>
<dbReference type="GO" id="GO:0051642">
    <property type="term" value="P:centrosome localization"/>
    <property type="evidence" value="ECO:0007669"/>
    <property type="project" value="TreeGrafter"/>
</dbReference>
<comment type="caution">
    <text evidence="3">The sequence shown here is derived from an EMBL/GenBank/DDBJ whole genome shotgun (WGS) entry which is preliminary data.</text>
</comment>
<feature type="compositionally biased region" description="Basic and acidic residues" evidence="2">
    <location>
        <begin position="522"/>
        <end position="542"/>
    </location>
</feature>
<dbReference type="PANTHER" id="PTHR12353:SF1">
    <property type="entry name" value="DISKS LARGE-ASSOCIATED PROTEIN 5"/>
    <property type="match status" value="1"/>
</dbReference>
<dbReference type="OrthoDB" id="10023951at2759"/>
<feature type="compositionally biased region" description="Polar residues" evidence="2">
    <location>
        <begin position="128"/>
        <end position="151"/>
    </location>
</feature>
<gene>
    <name evidence="3" type="ORF">BpHYR1_054242</name>
</gene>
<feature type="compositionally biased region" description="Low complexity" evidence="2">
    <location>
        <begin position="114"/>
        <end position="127"/>
    </location>
</feature>
<accession>A0A3M7SKT9</accession>
<dbReference type="GO" id="GO:0031616">
    <property type="term" value="C:spindle pole centrosome"/>
    <property type="evidence" value="ECO:0007669"/>
    <property type="project" value="TreeGrafter"/>
</dbReference>
<evidence type="ECO:0000256" key="2">
    <source>
        <dbReference type="SAM" id="MobiDB-lite"/>
    </source>
</evidence>
<feature type="region of interest" description="Disordered" evidence="2">
    <location>
        <begin position="208"/>
        <end position="279"/>
    </location>
</feature>
<feature type="compositionally biased region" description="Polar residues" evidence="2">
    <location>
        <begin position="222"/>
        <end position="246"/>
    </location>
</feature>
<dbReference type="STRING" id="10195.A0A3M7SKT9"/>
<protein>
    <submittedName>
        <fullName evidence="3">Disks large-associated 5 isoform X2</fullName>
    </submittedName>
</protein>
<dbReference type="GO" id="GO:0008017">
    <property type="term" value="F:microtubule binding"/>
    <property type="evidence" value="ECO:0007669"/>
    <property type="project" value="TreeGrafter"/>
</dbReference>
<dbReference type="GO" id="GO:0007346">
    <property type="term" value="P:regulation of mitotic cell cycle"/>
    <property type="evidence" value="ECO:0007669"/>
    <property type="project" value="TreeGrafter"/>
</dbReference>
<evidence type="ECO:0000313" key="4">
    <source>
        <dbReference type="Proteomes" id="UP000276133"/>
    </source>
</evidence>
<dbReference type="Proteomes" id="UP000276133">
    <property type="component" value="Unassembled WGS sequence"/>
</dbReference>
<keyword evidence="4" id="KW-1185">Reference proteome</keyword>
<dbReference type="AlphaFoldDB" id="A0A3M7SKT9"/>
<feature type="region of interest" description="Disordered" evidence="2">
    <location>
        <begin position="1"/>
        <end position="96"/>
    </location>
</feature>
<dbReference type="GO" id="GO:0007059">
    <property type="term" value="P:chromosome segregation"/>
    <property type="evidence" value="ECO:0007669"/>
    <property type="project" value="TreeGrafter"/>
</dbReference>
<dbReference type="PANTHER" id="PTHR12353">
    <property type="entry name" value="DISKS LARGE-ASSOCIATED PROTEIN DAP SAP90/PSD-95-ASSOCIATED PROTEIN"/>
    <property type="match status" value="1"/>
</dbReference>
<feature type="region of interest" description="Disordered" evidence="2">
    <location>
        <begin position="522"/>
        <end position="547"/>
    </location>
</feature>
<comment type="similarity">
    <text evidence="1">Belongs to the SAPAP family.</text>
</comment>
<dbReference type="GO" id="GO:0023052">
    <property type="term" value="P:signaling"/>
    <property type="evidence" value="ECO:0007669"/>
    <property type="project" value="InterPro"/>
</dbReference>
<dbReference type="GO" id="GO:0005634">
    <property type="term" value="C:nucleus"/>
    <property type="evidence" value="ECO:0007669"/>
    <property type="project" value="TreeGrafter"/>
</dbReference>
<dbReference type="EMBL" id="REGN01001234">
    <property type="protein sequence ID" value="RNA36118.1"/>
    <property type="molecule type" value="Genomic_DNA"/>
</dbReference>
<proteinExistence type="inferred from homology"/>